<dbReference type="AlphaFoldDB" id="A0A7G5H2L7"/>
<dbReference type="PANTHER" id="PTHR45766">
    <property type="entry name" value="DNA ANNEALING HELICASE AND ENDONUCLEASE ZRANB3 FAMILY MEMBER"/>
    <property type="match status" value="1"/>
</dbReference>
<organism evidence="3 4">
    <name type="scientific">Spirosoma foliorum</name>
    <dbReference type="NCBI Taxonomy" id="2710596"/>
    <lineage>
        <taxon>Bacteria</taxon>
        <taxon>Pseudomonadati</taxon>
        <taxon>Bacteroidota</taxon>
        <taxon>Cytophagia</taxon>
        <taxon>Cytophagales</taxon>
        <taxon>Cytophagaceae</taxon>
        <taxon>Spirosoma</taxon>
    </lineage>
</organism>
<protein>
    <submittedName>
        <fullName evidence="3">HNH endonuclease</fullName>
    </submittedName>
</protein>
<name>A0A7G5H2L7_9BACT</name>
<dbReference type="Gene3D" id="1.10.30.50">
    <property type="match status" value="1"/>
</dbReference>
<dbReference type="CDD" id="cd00085">
    <property type="entry name" value="HNHc"/>
    <property type="match status" value="1"/>
</dbReference>
<accession>A0A7G5H2L7</accession>
<dbReference type="SMART" id="SM00507">
    <property type="entry name" value="HNHc"/>
    <property type="match status" value="1"/>
</dbReference>
<dbReference type="GO" id="GO:0008270">
    <property type="term" value="F:zinc ion binding"/>
    <property type="evidence" value="ECO:0007669"/>
    <property type="project" value="InterPro"/>
</dbReference>
<evidence type="ECO:0000259" key="2">
    <source>
        <dbReference type="SMART" id="SM00507"/>
    </source>
</evidence>
<dbReference type="PANTHER" id="PTHR45766:SF6">
    <property type="entry name" value="SWI_SNF-RELATED MATRIX-ASSOCIATED ACTIN-DEPENDENT REGULATOR OF CHROMATIN SUBFAMILY A-LIKE PROTEIN 1"/>
    <property type="match status" value="1"/>
</dbReference>
<dbReference type="EMBL" id="CP059732">
    <property type="protein sequence ID" value="QMW05359.1"/>
    <property type="molecule type" value="Genomic_DNA"/>
</dbReference>
<feature type="domain" description="HNH nuclease" evidence="2">
    <location>
        <begin position="69"/>
        <end position="123"/>
    </location>
</feature>
<evidence type="ECO:0000313" key="3">
    <source>
        <dbReference type="EMBL" id="QMW05359.1"/>
    </source>
</evidence>
<dbReference type="InterPro" id="IPR002711">
    <property type="entry name" value="HNH"/>
</dbReference>
<dbReference type="Proteomes" id="UP000515369">
    <property type="component" value="Chromosome"/>
</dbReference>
<dbReference type="GO" id="GO:0006281">
    <property type="term" value="P:DNA repair"/>
    <property type="evidence" value="ECO:0007669"/>
    <property type="project" value="TreeGrafter"/>
</dbReference>
<dbReference type="Pfam" id="PF01844">
    <property type="entry name" value="HNH"/>
    <property type="match status" value="1"/>
</dbReference>
<gene>
    <name evidence="3" type="ORF">H3H32_10940</name>
</gene>
<dbReference type="GO" id="GO:0016787">
    <property type="term" value="F:hydrolase activity"/>
    <property type="evidence" value="ECO:0007669"/>
    <property type="project" value="UniProtKB-KW"/>
</dbReference>
<evidence type="ECO:0000256" key="1">
    <source>
        <dbReference type="ARBA" id="ARBA00022801"/>
    </source>
</evidence>
<keyword evidence="3" id="KW-0255">Endonuclease</keyword>
<dbReference type="InterPro" id="IPR003615">
    <property type="entry name" value="HNH_nuc"/>
</dbReference>
<keyword evidence="1" id="KW-0378">Hydrolase</keyword>
<dbReference type="GO" id="GO:0004519">
    <property type="term" value="F:endonuclease activity"/>
    <property type="evidence" value="ECO:0007669"/>
    <property type="project" value="UniProtKB-KW"/>
</dbReference>
<sequence>MRYRPFTPNHFARRQVNFCMADLYPMKADKTCACGCGVALKGRQTRWASQACQDKAVELYCILQGDSNTIRVALANRDNGVCARCGNKPPGNQWEADHIVPVHKGGGYCDLDNFQTLCIPCHRDKTLLEQYN</sequence>
<reference evidence="3 4" key="1">
    <citation type="submission" date="2020-07" db="EMBL/GenBank/DDBJ databases">
        <title>Spirosoma foliorum sp. nov., isolated from the leaves on the Nejang mountain Korea, Republic of.</title>
        <authorList>
            <person name="Ho H."/>
            <person name="Lee Y.-J."/>
            <person name="Nurcahyanto D.-A."/>
            <person name="Kim S.-G."/>
        </authorList>
    </citation>
    <scope>NUCLEOTIDE SEQUENCE [LARGE SCALE GENOMIC DNA]</scope>
    <source>
        <strain evidence="3 4">PL0136</strain>
    </source>
</reference>
<dbReference type="GO" id="GO:0031297">
    <property type="term" value="P:replication fork processing"/>
    <property type="evidence" value="ECO:0007669"/>
    <property type="project" value="TreeGrafter"/>
</dbReference>
<keyword evidence="4" id="KW-1185">Reference proteome</keyword>
<dbReference type="KEGG" id="sfol:H3H32_10940"/>
<evidence type="ECO:0000313" key="4">
    <source>
        <dbReference type="Proteomes" id="UP000515369"/>
    </source>
</evidence>
<dbReference type="GO" id="GO:0003676">
    <property type="term" value="F:nucleic acid binding"/>
    <property type="evidence" value="ECO:0007669"/>
    <property type="project" value="InterPro"/>
</dbReference>
<keyword evidence="3" id="KW-0540">Nuclease</keyword>
<proteinExistence type="predicted"/>